<evidence type="ECO:0000256" key="3">
    <source>
        <dbReference type="ARBA" id="ARBA00023125"/>
    </source>
</evidence>
<dbReference type="Proteomes" id="UP000516349">
    <property type="component" value="Chromosome"/>
</dbReference>
<dbReference type="GO" id="GO:0003677">
    <property type="term" value="F:DNA binding"/>
    <property type="evidence" value="ECO:0007669"/>
    <property type="project" value="UniProtKB-UniRule"/>
</dbReference>
<dbReference type="Gene3D" id="3.30.160.390">
    <property type="entry name" value="Integrase, DNA-binding domain"/>
    <property type="match status" value="1"/>
</dbReference>
<keyword evidence="4" id="KW-0233">DNA recombination</keyword>
<dbReference type="InterPro" id="IPR053876">
    <property type="entry name" value="Phage_int_M"/>
</dbReference>
<feature type="domain" description="Tyr recombinase" evidence="6">
    <location>
        <begin position="213"/>
        <end position="393"/>
    </location>
</feature>
<evidence type="ECO:0000256" key="1">
    <source>
        <dbReference type="ARBA" id="ARBA00008857"/>
    </source>
</evidence>
<organism evidence="8 9">
    <name type="scientific">Entomobacter blattae</name>
    <dbReference type="NCBI Taxonomy" id="2762277"/>
    <lineage>
        <taxon>Bacteria</taxon>
        <taxon>Pseudomonadati</taxon>
        <taxon>Pseudomonadota</taxon>
        <taxon>Alphaproteobacteria</taxon>
        <taxon>Acetobacterales</taxon>
        <taxon>Acetobacteraceae</taxon>
        <taxon>Entomobacter</taxon>
    </lineage>
</organism>
<evidence type="ECO:0000256" key="4">
    <source>
        <dbReference type="ARBA" id="ARBA00023172"/>
    </source>
</evidence>
<keyword evidence="9" id="KW-1185">Reference proteome</keyword>
<reference evidence="8 9" key="1">
    <citation type="submission" date="2020-08" db="EMBL/GenBank/DDBJ databases">
        <title>Complete genome sequence of Entomobacter blattae G55GP.</title>
        <authorList>
            <person name="Poehlein A."/>
            <person name="Guzman J."/>
            <person name="Daniel R."/>
            <person name="Vilcinskas A."/>
        </authorList>
    </citation>
    <scope>NUCLEOTIDE SEQUENCE [LARGE SCALE GENOMIC DNA]</scope>
    <source>
        <strain evidence="8 9">G55GP</strain>
    </source>
</reference>
<dbReference type="InterPro" id="IPR002104">
    <property type="entry name" value="Integrase_catalytic"/>
</dbReference>
<evidence type="ECO:0000256" key="5">
    <source>
        <dbReference type="PROSITE-ProRule" id="PRU01248"/>
    </source>
</evidence>
<evidence type="ECO:0000259" key="6">
    <source>
        <dbReference type="PROSITE" id="PS51898"/>
    </source>
</evidence>
<protein>
    <submittedName>
        <fullName evidence="8">Prophage integrase IntA</fullName>
    </submittedName>
</protein>
<evidence type="ECO:0000313" key="8">
    <source>
        <dbReference type="EMBL" id="QNT78621.1"/>
    </source>
</evidence>
<dbReference type="InterPro" id="IPR025166">
    <property type="entry name" value="Integrase_DNA_bind_dom"/>
</dbReference>
<dbReference type="SUPFAM" id="SSF56349">
    <property type="entry name" value="DNA breaking-rejoining enzymes"/>
    <property type="match status" value="1"/>
</dbReference>
<keyword evidence="2" id="KW-0229">DNA integration</keyword>
<dbReference type="InterPro" id="IPR011010">
    <property type="entry name" value="DNA_brk_join_enz"/>
</dbReference>
<dbReference type="Gene3D" id="1.10.150.130">
    <property type="match status" value="1"/>
</dbReference>
<dbReference type="InterPro" id="IPR038488">
    <property type="entry name" value="Integrase_DNA-bd_sf"/>
</dbReference>
<proteinExistence type="inferred from homology"/>
<dbReference type="InterPro" id="IPR013762">
    <property type="entry name" value="Integrase-like_cat_sf"/>
</dbReference>
<dbReference type="InterPro" id="IPR044068">
    <property type="entry name" value="CB"/>
</dbReference>
<feature type="domain" description="Core-binding (CB)" evidence="7">
    <location>
        <begin position="101"/>
        <end position="182"/>
    </location>
</feature>
<dbReference type="KEGG" id="ebla:JGUZn3_13960"/>
<keyword evidence="3 5" id="KW-0238">DNA-binding</keyword>
<dbReference type="Pfam" id="PF13356">
    <property type="entry name" value="Arm-DNA-bind_3"/>
    <property type="match status" value="1"/>
</dbReference>
<evidence type="ECO:0000313" key="9">
    <source>
        <dbReference type="Proteomes" id="UP000516349"/>
    </source>
</evidence>
<gene>
    <name evidence="8" type="primary">intA</name>
    <name evidence="8" type="ORF">JGUZn3_13960</name>
</gene>
<dbReference type="InterPro" id="IPR010998">
    <property type="entry name" value="Integrase_recombinase_N"/>
</dbReference>
<name>A0A7H1NS61_9PROT</name>
<dbReference type="EMBL" id="CP060244">
    <property type="protein sequence ID" value="QNT78621.1"/>
    <property type="molecule type" value="Genomic_DNA"/>
</dbReference>
<dbReference type="Gene3D" id="1.10.443.10">
    <property type="entry name" value="Intergrase catalytic core"/>
    <property type="match status" value="1"/>
</dbReference>
<dbReference type="GO" id="GO:0006310">
    <property type="term" value="P:DNA recombination"/>
    <property type="evidence" value="ECO:0007669"/>
    <property type="project" value="UniProtKB-KW"/>
</dbReference>
<dbReference type="CDD" id="cd00801">
    <property type="entry name" value="INT_P4_C"/>
    <property type="match status" value="1"/>
</dbReference>
<dbReference type="PANTHER" id="PTHR30629">
    <property type="entry name" value="PROPHAGE INTEGRASE"/>
    <property type="match status" value="1"/>
</dbReference>
<evidence type="ECO:0000256" key="2">
    <source>
        <dbReference type="ARBA" id="ARBA00022908"/>
    </source>
</evidence>
<dbReference type="Pfam" id="PF00589">
    <property type="entry name" value="Phage_integrase"/>
    <property type="match status" value="1"/>
</dbReference>
<sequence>MSTKMPGQLKTTQLKSLANGYHNDGGNLYLSVQNYSRNWVFRFKSPVSGKRREMGLGTLNDTPLAQARELAQQARKLIKEGFDPIEWRKNKRNEKSQKNILTFREAAEAYIKTQTPSWRNPKSAPIWRNTLTDYVYPTIGNIPVSDITTDHMQDILKPIWYTKTETAKRIRGRIENIIDYSIAHKWCKGTNPAIWKGHLIHILPNPSKTTPVKHFKALPWDNLPKVMSALTQQNGIATLAFQFLCLTVTRSSETRLAQWSEIDTEQQVWTLPANRTKAFREHRIPLSEAAINILVNINSLSNSPEDYIFPSIKSRKPLSDVALSKAFHRATDSLGIDRYTVHGIRSTFRDWCAEKTSYPREIAEQALSHVLKDKTGAAYLRSNLFDKRKDLMKDWAIFCKNGK</sequence>
<dbReference type="PROSITE" id="PS51898">
    <property type="entry name" value="TYR_RECOMBINASE"/>
    <property type="match status" value="1"/>
</dbReference>
<evidence type="ECO:0000259" key="7">
    <source>
        <dbReference type="PROSITE" id="PS51900"/>
    </source>
</evidence>
<dbReference type="PROSITE" id="PS51900">
    <property type="entry name" value="CB"/>
    <property type="match status" value="1"/>
</dbReference>
<dbReference type="PANTHER" id="PTHR30629:SF2">
    <property type="entry name" value="PROPHAGE INTEGRASE INTS-RELATED"/>
    <property type="match status" value="1"/>
</dbReference>
<dbReference type="Pfam" id="PF22022">
    <property type="entry name" value="Phage_int_M"/>
    <property type="match status" value="1"/>
</dbReference>
<dbReference type="GO" id="GO:0015074">
    <property type="term" value="P:DNA integration"/>
    <property type="evidence" value="ECO:0007669"/>
    <property type="project" value="UniProtKB-KW"/>
</dbReference>
<dbReference type="InterPro" id="IPR050808">
    <property type="entry name" value="Phage_Integrase"/>
</dbReference>
<dbReference type="RefSeq" id="WP_203412872.1">
    <property type="nucleotide sequence ID" value="NZ_CP060244.1"/>
</dbReference>
<dbReference type="AlphaFoldDB" id="A0A7H1NS61"/>
<accession>A0A7H1NS61</accession>
<comment type="similarity">
    <text evidence="1">Belongs to the 'phage' integrase family.</text>
</comment>